<evidence type="ECO:0000313" key="1">
    <source>
        <dbReference type="EMBL" id="WIO46285.1"/>
    </source>
</evidence>
<dbReference type="Proteomes" id="UP001177295">
    <property type="component" value="Chromosome"/>
</dbReference>
<gene>
    <name evidence="1" type="ORF">SEML1_0676</name>
</gene>
<keyword evidence="2" id="KW-1185">Reference proteome</keyword>
<protein>
    <submittedName>
        <fullName evidence="1">Uncharacterized protein</fullName>
    </submittedName>
</protein>
<sequence length="60" mass="6741">MARPKGSKNKPKAPLVEQFSFTTEQRIRLVANLIVEKIIEDGAFAKKLITILEDDKNASK</sequence>
<reference evidence="1 2" key="1">
    <citation type="journal article" date="2023" name="Cell">
        <title>Genetic manipulation of Patescibacteria provides mechanistic insights into microbial dark matter and the epibiotic lifestyle.</title>
        <authorList>
            <person name="Wang Y."/>
            <person name="Gallagher L.A."/>
            <person name="Andrade P.A."/>
            <person name="Liu A."/>
            <person name="Humphreys I.R."/>
            <person name="Turkarslan S."/>
            <person name="Cutler K.J."/>
            <person name="Arrieta-Ortiz M.L."/>
            <person name="Li Y."/>
            <person name="Radey M.C."/>
            <person name="McLean J.S."/>
            <person name="Cong Q."/>
            <person name="Baker D."/>
            <person name="Baliga N.S."/>
            <person name="Peterson S.B."/>
            <person name="Mougous J.D."/>
        </authorList>
    </citation>
    <scope>NUCLEOTIDE SEQUENCE [LARGE SCALE GENOMIC DNA]</scope>
    <source>
        <strain evidence="1 2">ML1</strain>
    </source>
</reference>
<organism evidence="1 2">
    <name type="scientific">Candidatus Southlakia epibionticum</name>
    <dbReference type="NCBI Taxonomy" id="3043284"/>
    <lineage>
        <taxon>Bacteria</taxon>
        <taxon>Candidatus Saccharimonadota</taxon>
        <taxon>Candidatus Saccharimonadia</taxon>
        <taxon>Candidatus Saccharimonadales</taxon>
        <taxon>Candidatus Saccharimonadaceae</taxon>
        <taxon>Candidatus Southlakia</taxon>
    </lineage>
</organism>
<dbReference type="RefSeq" id="WP_376753819.1">
    <property type="nucleotide sequence ID" value="NZ_CP124550.1"/>
</dbReference>
<evidence type="ECO:0000313" key="2">
    <source>
        <dbReference type="Proteomes" id="UP001177295"/>
    </source>
</evidence>
<dbReference type="EMBL" id="CP124550">
    <property type="protein sequence ID" value="WIO46285.1"/>
    <property type="molecule type" value="Genomic_DNA"/>
</dbReference>
<name>A0ABY8WVG7_9BACT</name>
<accession>A0ABY8WVG7</accession>
<proteinExistence type="predicted"/>